<keyword evidence="1" id="KW-1133">Transmembrane helix</keyword>
<organism evidence="2">
    <name type="scientific">Pseudomonas solani</name>
    <dbReference type="NCBI Taxonomy" id="2731552"/>
    <lineage>
        <taxon>Bacteria</taxon>
        <taxon>Pseudomonadati</taxon>
        <taxon>Pseudomonadota</taxon>
        <taxon>Gammaproteobacteria</taxon>
        <taxon>Pseudomonadales</taxon>
        <taxon>Pseudomonadaceae</taxon>
        <taxon>Pseudomonas</taxon>
    </lineage>
</organism>
<sequence>MAFFMSSRKKSTLQGIEQEIEQLRSGIERIKHVVEAESQHSLSAIQDGALRTLSRSRDLAGQAWERTAKAGAATREYGREHPLATAGVAAGAVGAVALATYMLRHRG</sequence>
<gene>
    <name evidence="2" type="ORF">ABS648_00245</name>
</gene>
<protein>
    <submittedName>
        <fullName evidence="2">DUF883 domain-containing protein</fullName>
    </submittedName>
</protein>
<proteinExistence type="predicted"/>
<dbReference type="AlphaFoldDB" id="A0AAU7Y5G3"/>
<keyword evidence="1" id="KW-0472">Membrane</keyword>
<feature type="transmembrane region" description="Helical" evidence="1">
    <location>
        <begin position="83"/>
        <end position="103"/>
    </location>
</feature>
<dbReference type="RefSeq" id="WP_052351281.1">
    <property type="nucleotide sequence ID" value="NZ_CP146285.1"/>
</dbReference>
<evidence type="ECO:0000256" key="1">
    <source>
        <dbReference type="SAM" id="Phobius"/>
    </source>
</evidence>
<name>A0AAU7Y5G3_9PSED</name>
<keyword evidence="1" id="KW-0812">Transmembrane</keyword>
<accession>A0AAU7Y5G3</accession>
<dbReference type="EMBL" id="CP158373">
    <property type="protein sequence ID" value="XBY64219.1"/>
    <property type="molecule type" value="Genomic_DNA"/>
</dbReference>
<reference evidence="2" key="1">
    <citation type="submission" date="2023-08" db="EMBL/GenBank/DDBJ databases">
        <title>Increased levels of nutrients transform a symbiont into a lethal pathobiont.</title>
        <authorList>
            <person name="Lachnit T."/>
            <person name="Ulrich L."/>
            <person name="Willmer F.M."/>
            <person name="Hasenbein T."/>
            <person name="Steiner L.X."/>
            <person name="Wolters M."/>
            <person name="Herbst E.M."/>
            <person name="Deines P."/>
        </authorList>
    </citation>
    <scope>NUCLEOTIDE SEQUENCE</scope>
    <source>
        <strain evidence="2">T3</strain>
    </source>
</reference>
<evidence type="ECO:0000313" key="2">
    <source>
        <dbReference type="EMBL" id="XBY64219.1"/>
    </source>
</evidence>